<proteinExistence type="predicted"/>
<evidence type="ECO:0000313" key="2">
    <source>
        <dbReference type="EMBL" id="SAY38473.1"/>
    </source>
</evidence>
<accession>A0A165B200</accession>
<evidence type="ECO:0000313" key="3">
    <source>
        <dbReference type="Proteomes" id="UP000182631"/>
    </source>
</evidence>
<name>A0A165B200_9SYNE</name>
<feature type="region of interest" description="Disordered" evidence="1">
    <location>
        <begin position="1"/>
        <end position="24"/>
    </location>
</feature>
<protein>
    <submittedName>
        <fullName evidence="2">Uncharacterized protein</fullName>
    </submittedName>
</protein>
<gene>
    <name evidence="2" type="ORF">FLM9_358</name>
</gene>
<dbReference type="Proteomes" id="UP000182631">
    <property type="component" value="Unassembled WGS sequence"/>
</dbReference>
<keyword evidence="3" id="KW-1185">Reference proteome</keyword>
<dbReference type="EMBL" id="FITM01000041">
    <property type="protein sequence ID" value="SAY38473.1"/>
    <property type="molecule type" value="Genomic_DNA"/>
</dbReference>
<reference evidence="3" key="1">
    <citation type="submission" date="2016-02" db="EMBL/GenBank/DDBJ databases">
        <authorList>
            <person name="liu f."/>
        </authorList>
    </citation>
    <scope>NUCLEOTIDE SEQUENCE [LARGE SCALE GENOMIC DNA]</scope>
</reference>
<evidence type="ECO:0000256" key="1">
    <source>
        <dbReference type="SAM" id="MobiDB-lite"/>
    </source>
</evidence>
<dbReference type="AlphaFoldDB" id="A0A165B200"/>
<organism evidence="2 3">
    <name type="scientific">Candidatus Synechococcus spongiarum</name>
    <dbReference type="NCBI Taxonomy" id="431041"/>
    <lineage>
        <taxon>Bacteria</taxon>
        <taxon>Bacillati</taxon>
        <taxon>Cyanobacteriota</taxon>
        <taxon>Cyanophyceae</taxon>
        <taxon>Synechococcales</taxon>
        <taxon>Synechococcaceae</taxon>
        <taxon>Synechococcus</taxon>
    </lineage>
</organism>
<sequence length="96" mass="10287">MATTGASIKRRLRNSLPPGSMNPHRRRLWRMMRPETMGAEGIGFREALAASGKALGEELDLGATAVPCFHQILGDAGLMGLTGLHKDAPRSSFTPS</sequence>